<proteinExistence type="predicted"/>
<dbReference type="EMBL" id="HACG01033683">
    <property type="protein sequence ID" value="CEK80548.1"/>
    <property type="molecule type" value="Transcribed_RNA"/>
</dbReference>
<name>A0A0B7AIE3_9EUPU</name>
<reference evidence="1" key="1">
    <citation type="submission" date="2014-12" db="EMBL/GenBank/DDBJ databases">
        <title>Insight into the proteome of Arion vulgaris.</title>
        <authorList>
            <person name="Aradska J."/>
            <person name="Bulat T."/>
            <person name="Smidak R."/>
            <person name="Sarate P."/>
            <person name="Gangsoo J."/>
            <person name="Sialana F."/>
            <person name="Bilban M."/>
            <person name="Lubec G."/>
        </authorList>
    </citation>
    <scope>NUCLEOTIDE SEQUENCE</scope>
    <source>
        <tissue evidence="1">Skin</tissue>
    </source>
</reference>
<organism evidence="1">
    <name type="scientific">Arion vulgaris</name>
    <dbReference type="NCBI Taxonomy" id="1028688"/>
    <lineage>
        <taxon>Eukaryota</taxon>
        <taxon>Metazoa</taxon>
        <taxon>Spiralia</taxon>
        <taxon>Lophotrochozoa</taxon>
        <taxon>Mollusca</taxon>
        <taxon>Gastropoda</taxon>
        <taxon>Heterobranchia</taxon>
        <taxon>Euthyneura</taxon>
        <taxon>Panpulmonata</taxon>
        <taxon>Eupulmonata</taxon>
        <taxon>Stylommatophora</taxon>
        <taxon>Helicina</taxon>
        <taxon>Arionoidea</taxon>
        <taxon>Arionidae</taxon>
        <taxon>Arion</taxon>
    </lineage>
</organism>
<evidence type="ECO:0000313" key="1">
    <source>
        <dbReference type="EMBL" id="CEK80548.1"/>
    </source>
</evidence>
<dbReference type="AlphaFoldDB" id="A0A0B7AIE3"/>
<gene>
    <name evidence="1" type="primary">ORF121501</name>
</gene>
<sequence>MYGLIASPRACDKRIWTDSAKDRRVGMTTYNNISAVTAQFKHNKTSPTKIRSQVTPML</sequence>
<protein>
    <submittedName>
        <fullName evidence="1">Uncharacterized protein</fullName>
    </submittedName>
</protein>
<accession>A0A0B7AIE3</accession>